<dbReference type="AlphaFoldDB" id="A0A6B1D5K8"/>
<reference evidence="1" key="1">
    <citation type="submission" date="2019-09" db="EMBL/GenBank/DDBJ databases">
        <title>Characterisation of the sponge microbiome using genome-centric metagenomics.</title>
        <authorList>
            <person name="Engelberts J.P."/>
            <person name="Robbins S.J."/>
            <person name="De Goeij J.M."/>
            <person name="Aranda M."/>
            <person name="Bell S.C."/>
            <person name="Webster N.S."/>
        </authorList>
    </citation>
    <scope>NUCLEOTIDE SEQUENCE</scope>
    <source>
        <strain evidence="1">SB0661_bin_32</strain>
    </source>
</reference>
<gene>
    <name evidence="1" type="ORF">F4X14_09210</name>
</gene>
<accession>A0A6B1D5K8</accession>
<proteinExistence type="predicted"/>
<protein>
    <submittedName>
        <fullName evidence="1">DUF4276 family protein</fullName>
    </submittedName>
</protein>
<evidence type="ECO:0000313" key="1">
    <source>
        <dbReference type="EMBL" id="MYC95140.1"/>
    </source>
</evidence>
<name>A0A6B1D5K8_9CHLR</name>
<dbReference type="InterPro" id="IPR025455">
    <property type="entry name" value="DUF4276"/>
</dbReference>
<organism evidence="1">
    <name type="scientific">Caldilineaceae bacterium SB0661_bin_32</name>
    <dbReference type="NCBI Taxonomy" id="2605255"/>
    <lineage>
        <taxon>Bacteria</taxon>
        <taxon>Bacillati</taxon>
        <taxon>Chloroflexota</taxon>
        <taxon>Caldilineae</taxon>
        <taxon>Caldilineales</taxon>
        <taxon>Caldilineaceae</taxon>
    </lineage>
</organism>
<comment type="caution">
    <text evidence="1">The sequence shown here is derived from an EMBL/GenBank/DDBJ whole genome shotgun (WGS) entry which is preliminary data.</text>
</comment>
<dbReference type="Pfam" id="PF14103">
    <property type="entry name" value="DUF4276"/>
    <property type="match status" value="1"/>
</dbReference>
<sequence length="232" mass="25697">MTRLFLHVEGQTEESFVNEVLAPHLYSCGYTMVVPRPTGGIKPWPSAKRNILRYLKQDAGCIVSTMVDFYGLPQSGPGPWPGRKDANSSLYPEKARTVEKELLADVCHDMGTNFNPSRFIPYVMMHEFEAMLFSDCAAFSRGIGKPTLARQFQAVRDAFASPEEIDDSPFTAPSKRVEKLVPGYTKPLLGTLAVFEIGLEAIRRECPHFGCWLSRLEAFPTASSGLSATGSR</sequence>
<dbReference type="EMBL" id="VXMH01000043">
    <property type="protein sequence ID" value="MYC95140.1"/>
    <property type="molecule type" value="Genomic_DNA"/>
</dbReference>